<dbReference type="AlphaFoldDB" id="C5LZG4"/>
<dbReference type="RefSeq" id="XP_002765241.1">
    <property type="nucleotide sequence ID" value="XM_002765195.1"/>
</dbReference>
<keyword evidence="2" id="KW-1185">Reference proteome</keyword>
<gene>
    <name evidence="1" type="ORF">Pmar_PMAR025585</name>
</gene>
<reference evidence="1 2" key="1">
    <citation type="submission" date="2008-07" db="EMBL/GenBank/DDBJ databases">
        <authorList>
            <person name="El-Sayed N."/>
            <person name="Caler E."/>
            <person name="Inman J."/>
            <person name="Amedeo P."/>
            <person name="Hass B."/>
            <person name="Wortman J."/>
        </authorList>
    </citation>
    <scope>NUCLEOTIDE SEQUENCE [LARGE SCALE GENOMIC DNA]</scope>
    <source>
        <strain evidence="2">ATCC 50983 / TXsc</strain>
    </source>
</reference>
<dbReference type="GeneID" id="9037772"/>
<proteinExistence type="predicted"/>
<sequence>MAMMVTSPHFNITIINNNTGSVVKIKMYNIKIIDNTPLQLQTILDEDAFREAQYEVYELSRDIAGGRPIPDNMVKCSCGEIYCSEECRLDAYKKHHWALCVANEANNNADNSSITKFKYHCLSIDGCGDTLLLAAQVLAQLVSSCEDNEKVLHKEVEDLMTYCHGEITKIARPPPDMDDDAYNNSAR</sequence>
<organism evidence="2">
    <name type="scientific">Perkinsus marinus (strain ATCC 50983 / TXsc)</name>
    <dbReference type="NCBI Taxonomy" id="423536"/>
    <lineage>
        <taxon>Eukaryota</taxon>
        <taxon>Sar</taxon>
        <taxon>Alveolata</taxon>
        <taxon>Perkinsozoa</taxon>
        <taxon>Perkinsea</taxon>
        <taxon>Perkinsida</taxon>
        <taxon>Perkinsidae</taxon>
        <taxon>Perkinsus</taxon>
    </lineage>
</organism>
<dbReference type="EMBL" id="GG686856">
    <property type="protein sequence ID" value="EEQ97958.1"/>
    <property type="molecule type" value="Genomic_DNA"/>
</dbReference>
<evidence type="ECO:0000313" key="2">
    <source>
        <dbReference type="Proteomes" id="UP000007800"/>
    </source>
</evidence>
<dbReference type="InParanoid" id="C5LZG4"/>
<protein>
    <submittedName>
        <fullName evidence="1">Uncharacterized protein</fullName>
    </submittedName>
</protein>
<dbReference type="OrthoDB" id="446890at2759"/>
<dbReference type="Proteomes" id="UP000007800">
    <property type="component" value="Unassembled WGS sequence"/>
</dbReference>
<accession>C5LZG4</accession>
<evidence type="ECO:0000313" key="1">
    <source>
        <dbReference type="EMBL" id="EEQ97958.1"/>
    </source>
</evidence>
<name>C5LZG4_PERM5</name>